<dbReference type="VEuPathDB" id="TriTrypDB:Lsey_0002_0570"/>
<dbReference type="OrthoDB" id="272844at2759"/>
<sequence>MALKVPAIPRISEADQLLSWEAELEARWSQLQVRRRNAEKLREKQLLLEASLRELDNENVSSELILEERRRAALVRRTQFHQDELAQKQHAVIAAAEADKRQRAAEEEAHSIDAAWRELEHSRKEDDTAHADEMRALQWTKQRSLQRESEARERFDTLRERETQLLARLDALMHRKRRSAELLHHTLTQLRRELNERQALLRQYDEETK</sequence>
<organism evidence="1 2">
    <name type="scientific">Leptomonas seymouri</name>
    <dbReference type="NCBI Taxonomy" id="5684"/>
    <lineage>
        <taxon>Eukaryota</taxon>
        <taxon>Discoba</taxon>
        <taxon>Euglenozoa</taxon>
        <taxon>Kinetoplastea</taxon>
        <taxon>Metakinetoplastina</taxon>
        <taxon>Trypanosomatida</taxon>
        <taxon>Trypanosomatidae</taxon>
        <taxon>Leishmaniinae</taxon>
        <taxon>Leptomonas</taxon>
    </lineage>
</organism>
<comment type="caution">
    <text evidence="1">The sequence shown here is derived from an EMBL/GenBank/DDBJ whole genome shotgun (WGS) entry which is preliminary data.</text>
</comment>
<dbReference type="EMBL" id="LJSK01000002">
    <property type="protein sequence ID" value="KPI90733.1"/>
    <property type="molecule type" value="Genomic_DNA"/>
</dbReference>
<dbReference type="Proteomes" id="UP000038009">
    <property type="component" value="Unassembled WGS sequence"/>
</dbReference>
<evidence type="ECO:0000313" key="2">
    <source>
        <dbReference type="Proteomes" id="UP000038009"/>
    </source>
</evidence>
<accession>A0A0N1PFM6</accession>
<evidence type="ECO:0000313" key="1">
    <source>
        <dbReference type="EMBL" id="KPI90733.1"/>
    </source>
</evidence>
<keyword evidence="2" id="KW-1185">Reference proteome</keyword>
<proteinExistence type="predicted"/>
<name>A0A0N1PFM6_LEPSE</name>
<dbReference type="OMA" id="QGCDADT"/>
<protein>
    <submittedName>
        <fullName evidence="1">Uncharacterized protein</fullName>
    </submittedName>
</protein>
<gene>
    <name evidence="1" type="ORF">ABL78_0169</name>
</gene>
<reference evidence="1 2" key="1">
    <citation type="journal article" date="2015" name="PLoS Pathog.">
        <title>Leptomonas seymouri: Adaptations to the Dixenous Life Cycle Analyzed by Genome Sequencing, Transcriptome Profiling and Co-infection with Leishmania donovani.</title>
        <authorList>
            <person name="Kraeva N."/>
            <person name="Butenko A."/>
            <person name="Hlavacova J."/>
            <person name="Kostygov A."/>
            <person name="Myskova J."/>
            <person name="Grybchuk D."/>
            <person name="Lestinova T."/>
            <person name="Votypka J."/>
            <person name="Volf P."/>
            <person name="Opperdoes F."/>
            <person name="Flegontov P."/>
            <person name="Lukes J."/>
            <person name="Yurchenko V."/>
        </authorList>
    </citation>
    <scope>NUCLEOTIDE SEQUENCE [LARGE SCALE GENOMIC DNA]</scope>
    <source>
        <strain evidence="1 2">ATCC 30220</strain>
    </source>
</reference>
<dbReference type="AlphaFoldDB" id="A0A0N1PFM6"/>